<dbReference type="InterPro" id="IPR050786">
    <property type="entry name" value="EFG1_rRNA-proc"/>
</dbReference>
<keyword evidence="6" id="KW-0698">rRNA processing</keyword>
<dbReference type="EMBL" id="MVGC01000274">
    <property type="protein sequence ID" value="RJE20825.1"/>
    <property type="molecule type" value="Genomic_DNA"/>
</dbReference>
<comment type="function">
    <text evidence="1">Involved in rRNA processing.</text>
</comment>
<evidence type="ECO:0000256" key="1">
    <source>
        <dbReference type="ARBA" id="ARBA00002773"/>
    </source>
</evidence>
<organism evidence="10 11">
    <name type="scientific">Aspergillus sclerotialis</name>
    <dbReference type="NCBI Taxonomy" id="2070753"/>
    <lineage>
        <taxon>Eukaryota</taxon>
        <taxon>Fungi</taxon>
        <taxon>Dikarya</taxon>
        <taxon>Ascomycota</taxon>
        <taxon>Pezizomycotina</taxon>
        <taxon>Eurotiomycetes</taxon>
        <taxon>Eurotiomycetidae</taxon>
        <taxon>Eurotiales</taxon>
        <taxon>Aspergillaceae</taxon>
        <taxon>Aspergillus</taxon>
        <taxon>Aspergillus subgen. Polypaecilum</taxon>
    </lineage>
</organism>
<keyword evidence="11" id="KW-1185">Reference proteome</keyword>
<accession>A0A3A2ZS75</accession>
<comment type="caution">
    <text evidence="10">The sequence shown here is derived from an EMBL/GenBank/DDBJ whole genome shotgun (WGS) entry which is preliminary data.</text>
</comment>
<feature type="compositionally biased region" description="Polar residues" evidence="9">
    <location>
        <begin position="192"/>
        <end position="210"/>
    </location>
</feature>
<evidence type="ECO:0000256" key="7">
    <source>
        <dbReference type="ARBA" id="ARBA00023054"/>
    </source>
</evidence>
<feature type="region of interest" description="Disordered" evidence="9">
    <location>
        <begin position="1"/>
        <end position="43"/>
    </location>
</feature>
<name>A0A3A2ZS75_9EURO</name>
<keyword evidence="7" id="KW-0175">Coiled coil</keyword>
<gene>
    <name evidence="10" type="ORF">PHISCL_06844</name>
</gene>
<evidence type="ECO:0000256" key="5">
    <source>
        <dbReference type="ARBA" id="ARBA00019827"/>
    </source>
</evidence>
<feature type="compositionally biased region" description="Basic and acidic residues" evidence="9">
    <location>
        <begin position="253"/>
        <end position="263"/>
    </location>
</feature>
<evidence type="ECO:0000256" key="4">
    <source>
        <dbReference type="ARBA" id="ARBA00018689"/>
    </source>
</evidence>
<dbReference type="Pfam" id="PF10153">
    <property type="entry name" value="Efg1"/>
    <property type="match status" value="1"/>
</dbReference>
<evidence type="ECO:0000256" key="2">
    <source>
        <dbReference type="ARBA" id="ARBA00004604"/>
    </source>
</evidence>
<comment type="subcellular location">
    <subcellularLocation>
        <location evidence="2">Nucleus</location>
        <location evidence="2">Nucleolus</location>
    </subcellularLocation>
</comment>
<feature type="region of interest" description="Disordered" evidence="9">
    <location>
        <begin position="169"/>
        <end position="214"/>
    </location>
</feature>
<evidence type="ECO:0000313" key="11">
    <source>
        <dbReference type="Proteomes" id="UP000266188"/>
    </source>
</evidence>
<evidence type="ECO:0000313" key="10">
    <source>
        <dbReference type="EMBL" id="RJE20825.1"/>
    </source>
</evidence>
<reference evidence="11" key="1">
    <citation type="submission" date="2017-02" db="EMBL/GenBank/DDBJ databases">
        <authorList>
            <person name="Tafer H."/>
            <person name="Lopandic K."/>
        </authorList>
    </citation>
    <scope>NUCLEOTIDE SEQUENCE [LARGE SCALE GENOMIC DNA]</scope>
    <source>
        <strain evidence="11">CBS 366.77</strain>
    </source>
</reference>
<dbReference type="InterPro" id="IPR019310">
    <property type="entry name" value="Efg1"/>
</dbReference>
<dbReference type="AlphaFoldDB" id="A0A3A2ZS75"/>
<feature type="region of interest" description="Disordered" evidence="9">
    <location>
        <begin position="233"/>
        <end position="293"/>
    </location>
</feature>
<dbReference type="Proteomes" id="UP000266188">
    <property type="component" value="Unassembled WGS sequence"/>
</dbReference>
<dbReference type="PANTHER" id="PTHR33911">
    <property type="entry name" value="RRNA-PROCESSING PROTEIN EFG1"/>
    <property type="match status" value="1"/>
</dbReference>
<feature type="compositionally biased region" description="Acidic residues" evidence="9">
    <location>
        <begin position="269"/>
        <end position="293"/>
    </location>
</feature>
<protein>
    <recommendedName>
        <fullName evidence="4">rRNA-processing protein EFG1</fullName>
    </recommendedName>
    <alternativeName>
        <fullName evidence="5">rRNA-processing protein efg1</fullName>
    </alternativeName>
</protein>
<dbReference type="OrthoDB" id="47732at2759"/>
<evidence type="ECO:0000256" key="6">
    <source>
        <dbReference type="ARBA" id="ARBA00022552"/>
    </source>
</evidence>
<dbReference type="GO" id="GO:0005730">
    <property type="term" value="C:nucleolus"/>
    <property type="evidence" value="ECO:0007669"/>
    <property type="project" value="UniProtKB-SubCell"/>
</dbReference>
<evidence type="ECO:0000256" key="3">
    <source>
        <dbReference type="ARBA" id="ARBA00006916"/>
    </source>
</evidence>
<comment type="similarity">
    <text evidence="3">Belongs to the EFG1 family.</text>
</comment>
<evidence type="ECO:0000256" key="8">
    <source>
        <dbReference type="ARBA" id="ARBA00023242"/>
    </source>
</evidence>
<evidence type="ECO:0000256" key="9">
    <source>
        <dbReference type="SAM" id="MobiDB-lite"/>
    </source>
</evidence>
<proteinExistence type="inferred from homology"/>
<dbReference type="GO" id="GO:0030688">
    <property type="term" value="C:preribosome, small subunit precursor"/>
    <property type="evidence" value="ECO:0007669"/>
    <property type="project" value="TreeGrafter"/>
</dbReference>
<keyword evidence="8" id="KW-0539">Nucleus</keyword>
<dbReference type="STRING" id="2070753.A0A3A2ZS75"/>
<dbReference type="PANTHER" id="PTHR33911:SF1">
    <property type="entry name" value="RRNA-PROCESSING PROTEIN EFG1"/>
    <property type="match status" value="1"/>
</dbReference>
<dbReference type="GO" id="GO:0000462">
    <property type="term" value="P:maturation of SSU-rRNA from tricistronic rRNA transcript (SSU-rRNA, 5.8S rRNA, LSU-rRNA)"/>
    <property type="evidence" value="ECO:0007669"/>
    <property type="project" value="TreeGrafter"/>
</dbReference>
<sequence length="293" mass="33260">MAQPLQKQKRKHHETSTSTGPPSKRKATTRQGHEQVEYPSVNELKKRIRNAKRLLSRDDLPADSRIVQERALKGFEKELQAEVKRRQRKEMISRYHFVRFLERKSATKELNRFLRREKELLNADGDTNEAELKSVAQKIHVARVNLNYTIYYPLTEKYISLYAEQQQQKKQKRQKNKPSLSPKDEEGGEARPNQTTSDNDGTRSATSNDTPKPEMWYVIEKYMNEEGGEKALGLLREGELDNSASASRGDAGVGDRGREEGKNGKGTVEEDAGMGDLEGSDDGDGSDGGFFEE</sequence>